<keyword evidence="5" id="KW-1185">Reference proteome</keyword>
<evidence type="ECO:0000313" key="5">
    <source>
        <dbReference type="Proteomes" id="UP000055024"/>
    </source>
</evidence>
<reference evidence="4 5" key="1">
    <citation type="submission" date="2015-01" db="EMBL/GenBank/DDBJ databases">
        <title>Evolution of Trichinella species and genotypes.</title>
        <authorList>
            <person name="Korhonen P.K."/>
            <person name="Edoardo P."/>
            <person name="Giuseppe L.R."/>
            <person name="Gasser R.B."/>
        </authorList>
    </citation>
    <scope>NUCLEOTIDE SEQUENCE [LARGE SCALE GENOMIC DNA]</scope>
    <source>
        <strain evidence="4">ISS1029</strain>
    </source>
</reference>
<feature type="compositionally biased region" description="Basic residues" evidence="2">
    <location>
        <begin position="379"/>
        <end position="390"/>
    </location>
</feature>
<evidence type="ECO:0000256" key="1">
    <source>
        <dbReference type="PROSITE-ProRule" id="PRU00047"/>
    </source>
</evidence>
<keyword evidence="1" id="KW-0862">Zinc</keyword>
<keyword evidence="1" id="KW-0863">Zinc-finger</keyword>
<dbReference type="Pfam" id="PF03564">
    <property type="entry name" value="DUF1759"/>
    <property type="match status" value="1"/>
</dbReference>
<organism evidence="4 5">
    <name type="scientific">Trichinella zimbabwensis</name>
    <dbReference type="NCBI Taxonomy" id="268475"/>
    <lineage>
        <taxon>Eukaryota</taxon>
        <taxon>Metazoa</taxon>
        <taxon>Ecdysozoa</taxon>
        <taxon>Nematoda</taxon>
        <taxon>Enoplea</taxon>
        <taxon>Dorylaimia</taxon>
        <taxon>Trichinellida</taxon>
        <taxon>Trichinellidae</taxon>
        <taxon>Trichinella</taxon>
    </lineage>
</organism>
<dbReference type="InterPro" id="IPR001878">
    <property type="entry name" value="Znf_CCHC"/>
</dbReference>
<evidence type="ECO:0000313" key="4">
    <source>
        <dbReference type="EMBL" id="KRZ06890.1"/>
    </source>
</evidence>
<dbReference type="PROSITE" id="PS50158">
    <property type="entry name" value="ZF_CCHC"/>
    <property type="match status" value="1"/>
</dbReference>
<keyword evidence="1" id="KW-0479">Metal-binding</keyword>
<evidence type="ECO:0000259" key="3">
    <source>
        <dbReference type="PROSITE" id="PS50158"/>
    </source>
</evidence>
<accession>A0A0V1H9A2</accession>
<name>A0A0V1H9A2_9BILA</name>
<dbReference type="OrthoDB" id="5864015at2759"/>
<dbReference type="PANTHER" id="PTHR47331:SF1">
    <property type="entry name" value="GAG-LIKE PROTEIN"/>
    <property type="match status" value="1"/>
</dbReference>
<gene>
    <name evidence="4" type="ORF">T11_3210</name>
</gene>
<feature type="domain" description="CCHC-type" evidence="3">
    <location>
        <begin position="441"/>
        <end position="456"/>
    </location>
</feature>
<dbReference type="PANTHER" id="PTHR47331">
    <property type="entry name" value="PHD-TYPE DOMAIN-CONTAINING PROTEIN"/>
    <property type="match status" value="1"/>
</dbReference>
<dbReference type="GO" id="GO:0008270">
    <property type="term" value="F:zinc ion binding"/>
    <property type="evidence" value="ECO:0007669"/>
    <property type="project" value="UniProtKB-KW"/>
</dbReference>
<feature type="compositionally biased region" description="Basic and acidic residues" evidence="2">
    <location>
        <begin position="362"/>
        <end position="378"/>
    </location>
</feature>
<dbReference type="EMBL" id="JYDP01000111">
    <property type="protein sequence ID" value="KRZ06890.1"/>
    <property type="molecule type" value="Genomic_DNA"/>
</dbReference>
<comment type="caution">
    <text evidence="4">The sequence shown here is derived from an EMBL/GenBank/DDBJ whole genome shotgun (WGS) entry which is preliminary data.</text>
</comment>
<dbReference type="GO" id="GO:0003676">
    <property type="term" value="F:nucleic acid binding"/>
    <property type="evidence" value="ECO:0007669"/>
    <property type="project" value="InterPro"/>
</dbReference>
<dbReference type="AlphaFoldDB" id="A0A0V1H9A2"/>
<protein>
    <recommendedName>
        <fullName evidence="3">CCHC-type domain-containing protein</fullName>
    </recommendedName>
</protein>
<sequence length="480" mass="54480">MTGKKLYVKKNISENSNDCVVVKDKEVVRPQNLSISTNSKPICRYIFWSNEPDSSQESDLRIGKIRMASAASARSKKLAANKDRLSRLLLKLDELCIEPVDVNEIEEQVTMTEKLYHETDLLQDEWELYLEAEEQRCAMEDWSKYRKIFIQRKARARVLIQQAQGERLTGTNSSNHGTVAVRAGNGKQPEMRFSGEVLEFLTFWAQFEASVHERSDLNAATKFAYLLSSTEGKARSAIDGIPITAANYTQAVEILKTRFGRPKMLAREHIMALWKAPACREMTTQGIQTLVDELTKHLRCLTALDKDPYAGPFPASEVLMPVLKEKFPRALQRAWNLNSEPGTDDDLRKFLEFAQRQADTLAEERFREPEERRQDRTSLKKSARPKRSKGSRTTSSAAAFQASISRSCPFCQGGHEAAACEKFIRADFSRRMAMVREKGVCFKCLQSGHRAQACRDRRRCAVAGCGRAHHELLHGKKPTE</sequence>
<evidence type="ECO:0000256" key="2">
    <source>
        <dbReference type="SAM" id="MobiDB-lite"/>
    </source>
</evidence>
<proteinExistence type="predicted"/>
<feature type="region of interest" description="Disordered" evidence="2">
    <location>
        <begin position="361"/>
        <end position="396"/>
    </location>
</feature>
<dbReference type="Proteomes" id="UP000055024">
    <property type="component" value="Unassembled WGS sequence"/>
</dbReference>
<dbReference type="STRING" id="268475.A0A0V1H9A2"/>
<dbReference type="InterPro" id="IPR005312">
    <property type="entry name" value="DUF1759"/>
</dbReference>